<proteinExistence type="predicted"/>
<feature type="compositionally biased region" description="Low complexity" evidence="1">
    <location>
        <begin position="239"/>
        <end position="250"/>
    </location>
</feature>
<evidence type="ECO:0000313" key="3">
    <source>
        <dbReference type="Proteomes" id="UP001213000"/>
    </source>
</evidence>
<comment type="caution">
    <text evidence="2">The sequence shown here is derived from an EMBL/GenBank/DDBJ whole genome shotgun (WGS) entry which is preliminary data.</text>
</comment>
<feature type="region of interest" description="Disordered" evidence="1">
    <location>
        <begin position="157"/>
        <end position="250"/>
    </location>
</feature>
<feature type="compositionally biased region" description="Low complexity" evidence="1">
    <location>
        <begin position="1"/>
        <end position="11"/>
    </location>
</feature>
<feature type="compositionally biased region" description="Low complexity" evidence="1">
    <location>
        <begin position="211"/>
        <end position="228"/>
    </location>
</feature>
<evidence type="ECO:0000313" key="2">
    <source>
        <dbReference type="EMBL" id="KAJ3572853.1"/>
    </source>
</evidence>
<dbReference type="EMBL" id="JANIEX010000125">
    <property type="protein sequence ID" value="KAJ3572853.1"/>
    <property type="molecule type" value="Genomic_DNA"/>
</dbReference>
<feature type="region of interest" description="Disordered" evidence="1">
    <location>
        <begin position="1"/>
        <end position="145"/>
    </location>
</feature>
<gene>
    <name evidence="2" type="ORF">NP233_g2798</name>
</gene>
<reference evidence="2" key="1">
    <citation type="submission" date="2022-07" db="EMBL/GenBank/DDBJ databases">
        <title>Genome Sequence of Leucocoprinus birnbaumii.</title>
        <authorList>
            <person name="Buettner E."/>
        </authorList>
    </citation>
    <scope>NUCLEOTIDE SEQUENCE</scope>
    <source>
        <strain evidence="2">VT141</strain>
    </source>
</reference>
<organism evidence="2 3">
    <name type="scientific">Leucocoprinus birnbaumii</name>
    <dbReference type="NCBI Taxonomy" id="56174"/>
    <lineage>
        <taxon>Eukaryota</taxon>
        <taxon>Fungi</taxon>
        <taxon>Dikarya</taxon>
        <taxon>Basidiomycota</taxon>
        <taxon>Agaricomycotina</taxon>
        <taxon>Agaricomycetes</taxon>
        <taxon>Agaricomycetidae</taxon>
        <taxon>Agaricales</taxon>
        <taxon>Agaricineae</taxon>
        <taxon>Agaricaceae</taxon>
        <taxon>Leucocoprinus</taxon>
    </lineage>
</organism>
<dbReference type="AlphaFoldDB" id="A0AAD5YTC9"/>
<dbReference type="Proteomes" id="UP001213000">
    <property type="component" value="Unassembled WGS sequence"/>
</dbReference>
<feature type="compositionally biased region" description="Polar residues" evidence="1">
    <location>
        <begin position="33"/>
        <end position="42"/>
    </location>
</feature>
<protein>
    <submittedName>
        <fullName evidence="2">Uncharacterized protein</fullName>
    </submittedName>
</protein>
<feature type="compositionally biased region" description="Basic residues" evidence="1">
    <location>
        <begin position="12"/>
        <end position="27"/>
    </location>
</feature>
<evidence type="ECO:0000256" key="1">
    <source>
        <dbReference type="SAM" id="MobiDB-lite"/>
    </source>
</evidence>
<accession>A0AAD5YTC9</accession>
<feature type="compositionally biased region" description="Basic and acidic residues" evidence="1">
    <location>
        <begin position="60"/>
        <end position="78"/>
    </location>
</feature>
<name>A0AAD5YTC9_9AGAR</name>
<feature type="compositionally biased region" description="Basic and acidic residues" evidence="1">
    <location>
        <begin position="114"/>
        <end position="144"/>
    </location>
</feature>
<sequence length="250" mass="26966">MDSDQNKQGSSKNKKQKKKGKKTKKGKGPNLRNYGNLNTPDNELNVEEQAKGLKAFKNKKKEDKAKAGERAKEIDQKKSHTSTDTGNHKSRKEANTRRASTPLLRDLANNILEFFEKKKPEDKSKKGHKEVSRDHTLRPIHQIDPKSYLGKAFSALNDDIKPVGSPANDSSSSELDTSEDDDSNSDVSSESSDNKDSDSSHGYGGSGGSSGPSSGETSDSSDPSSSDSDSSDSDRDPSDSSISLSDGSRG</sequence>
<keyword evidence="3" id="KW-1185">Reference proteome</keyword>